<dbReference type="Pfam" id="PF14759">
    <property type="entry name" value="Reductase_C"/>
    <property type="match status" value="1"/>
</dbReference>
<keyword evidence="8" id="KW-1185">Reference proteome</keyword>
<evidence type="ECO:0000256" key="3">
    <source>
        <dbReference type="ARBA" id="ARBA00022827"/>
    </source>
</evidence>
<dbReference type="Pfam" id="PF07992">
    <property type="entry name" value="Pyr_redox_2"/>
    <property type="match status" value="1"/>
</dbReference>
<dbReference type="InterPro" id="IPR023753">
    <property type="entry name" value="FAD/NAD-binding_dom"/>
</dbReference>
<comment type="caution">
    <text evidence="7">The sequence shown here is derived from an EMBL/GenBank/DDBJ whole genome shotgun (WGS) entry which is preliminary data.</text>
</comment>
<dbReference type="InterPro" id="IPR036188">
    <property type="entry name" value="FAD/NAD-bd_sf"/>
</dbReference>
<evidence type="ECO:0000259" key="6">
    <source>
        <dbReference type="Pfam" id="PF14759"/>
    </source>
</evidence>
<evidence type="ECO:0000313" key="8">
    <source>
        <dbReference type="Proteomes" id="UP001157091"/>
    </source>
</evidence>
<dbReference type="Proteomes" id="UP001157091">
    <property type="component" value="Unassembled WGS sequence"/>
</dbReference>
<dbReference type="Gene3D" id="3.50.50.60">
    <property type="entry name" value="FAD/NAD(P)-binding domain"/>
    <property type="match status" value="2"/>
</dbReference>
<protein>
    <submittedName>
        <fullName evidence="7">Oxidoreductase</fullName>
    </submittedName>
</protein>
<evidence type="ECO:0000256" key="1">
    <source>
        <dbReference type="ARBA" id="ARBA00001974"/>
    </source>
</evidence>
<reference evidence="8" key="1">
    <citation type="journal article" date="2019" name="Int. J. Syst. Evol. Microbiol.">
        <title>The Global Catalogue of Microorganisms (GCM) 10K type strain sequencing project: providing services to taxonomists for standard genome sequencing and annotation.</title>
        <authorList>
            <consortium name="The Broad Institute Genomics Platform"/>
            <consortium name="The Broad Institute Genome Sequencing Center for Infectious Disease"/>
            <person name="Wu L."/>
            <person name="Ma J."/>
        </authorList>
    </citation>
    <scope>NUCLEOTIDE SEQUENCE [LARGE SCALE GENOMIC DNA]</scope>
    <source>
        <strain evidence="8">NBRC 106348</strain>
    </source>
</reference>
<proteinExistence type="predicted"/>
<feature type="domain" description="FAD/NAD(P)-binding" evidence="5">
    <location>
        <begin position="30"/>
        <end position="304"/>
    </location>
</feature>
<keyword evidence="4" id="KW-0560">Oxidoreductase</keyword>
<evidence type="ECO:0000259" key="5">
    <source>
        <dbReference type="Pfam" id="PF07992"/>
    </source>
</evidence>
<sequence>MRGAVALSLPVRGRGYGGRVTSDREGSLRSVVVVGGGLAGAQTAAALRAQGFDGRVTLLGAEGRAPYDRPPLSKELFERDSPADLVHEVGVDVAALADDLRPAEPAHALEVRPDGVVVATSSGEVEADAVVLAVGSRPVVPAGWEAAAVLHTWDDAARLRARLTPGARLVSVGAGWIGAEVAGVATKAGCEVVVVEALDVPLERQLGADVGKHLAPWYAAAGVELRLGEAVVAIRPDDGGDGASVELASGAVLHGDVVLAAVGARPATDWLRDTLPVDARGSIAGDAVGRVAPRVYAVGDCVTRHGTVYGDVPGGHWSAALHDPESTVRALLSDLGPGAGAESGVPGHAPYVFSQQLGHDLALFGTPSAFDEVVLRGLPGHDDGWAALYLDGDNAQTHDGRPVARLRGVLVVDRHREVGALRRLLRAGLPLVDVEAAADPSRPLKDAVVILP</sequence>
<dbReference type="InterPro" id="IPR050446">
    <property type="entry name" value="FAD-oxidoreductase/Apoptosis"/>
</dbReference>
<evidence type="ECO:0000256" key="2">
    <source>
        <dbReference type="ARBA" id="ARBA00022630"/>
    </source>
</evidence>
<dbReference type="PRINTS" id="PR00411">
    <property type="entry name" value="PNDRDTASEI"/>
</dbReference>
<dbReference type="Gene3D" id="3.30.390.30">
    <property type="match status" value="1"/>
</dbReference>
<name>A0ABQ6HXK8_9MICO</name>
<dbReference type="PRINTS" id="PR00368">
    <property type="entry name" value="FADPNR"/>
</dbReference>
<evidence type="ECO:0000256" key="4">
    <source>
        <dbReference type="ARBA" id="ARBA00023002"/>
    </source>
</evidence>
<feature type="domain" description="Reductase C-terminal" evidence="6">
    <location>
        <begin position="353"/>
        <end position="447"/>
    </location>
</feature>
<dbReference type="SUPFAM" id="SSF55424">
    <property type="entry name" value="FAD/NAD-linked reductases, dimerisation (C-terminal) domain"/>
    <property type="match status" value="1"/>
</dbReference>
<organism evidence="7 8">
    <name type="scientific">Luteimicrobium album</name>
    <dbReference type="NCBI Taxonomy" id="1054550"/>
    <lineage>
        <taxon>Bacteria</taxon>
        <taxon>Bacillati</taxon>
        <taxon>Actinomycetota</taxon>
        <taxon>Actinomycetes</taxon>
        <taxon>Micrococcales</taxon>
        <taxon>Luteimicrobium</taxon>
    </lineage>
</organism>
<dbReference type="InterPro" id="IPR028202">
    <property type="entry name" value="Reductase_C"/>
</dbReference>
<dbReference type="SUPFAM" id="SSF51905">
    <property type="entry name" value="FAD/NAD(P)-binding domain"/>
    <property type="match status" value="1"/>
</dbReference>
<dbReference type="EMBL" id="BSUK01000001">
    <property type="protein sequence ID" value="GMA22593.1"/>
    <property type="molecule type" value="Genomic_DNA"/>
</dbReference>
<keyword evidence="3" id="KW-0274">FAD</keyword>
<dbReference type="PANTHER" id="PTHR43557:SF2">
    <property type="entry name" value="RIESKE DOMAIN-CONTAINING PROTEIN-RELATED"/>
    <property type="match status" value="1"/>
</dbReference>
<dbReference type="InterPro" id="IPR016156">
    <property type="entry name" value="FAD/NAD-linked_Rdtase_dimer_sf"/>
</dbReference>
<evidence type="ECO:0000313" key="7">
    <source>
        <dbReference type="EMBL" id="GMA22593.1"/>
    </source>
</evidence>
<comment type="cofactor">
    <cofactor evidence="1">
        <name>FAD</name>
        <dbReference type="ChEBI" id="CHEBI:57692"/>
    </cofactor>
</comment>
<gene>
    <name evidence="7" type="ORF">GCM10025864_03520</name>
</gene>
<keyword evidence="2" id="KW-0285">Flavoprotein</keyword>
<dbReference type="PANTHER" id="PTHR43557">
    <property type="entry name" value="APOPTOSIS-INDUCING FACTOR 1"/>
    <property type="match status" value="1"/>
</dbReference>
<accession>A0ABQ6HXK8</accession>